<sequence length="382" mass="42332">MSRPEVKSPRISPCVRLLQYVHQQNRRPEDNNMQFWVAFVREFFAPGALMRLGLLSSAPAGDGQQGHPPRGPFTKTLDAPVEVLPRLFQIKYDSGLKEELLFLGNPQEVVAPTGMMMLVCHSVVEESIFQSVRVTRYGQLRVTFTAHHKIQLYDFQMTGFDHTLPQPVVQQEVALVQKAIERQKGLMNSNKRTDKLKAAQEALDVCMEAVGQMSKRVESQVKQVTDAGYVQRFTRCLQISTVVNSMADLFAMTQQPDLSPMAALQCFGRMSPMHARLPGKVAPGSLAPPRHSSPSRQDSFYAPGLSPLHLSGSLDPNHLGPGSAQSGMSGWHPSRQLQVSQMKGLAAGLMPPPMAMQPLRPGVPPMHPAMRFDPQVQQLQQV</sequence>
<protein>
    <submittedName>
        <fullName evidence="2">Uncharacterized protein</fullName>
    </submittedName>
</protein>
<dbReference type="InterPro" id="IPR029005">
    <property type="entry name" value="LIM-bd/SEUSS"/>
</dbReference>
<dbReference type="EMBL" id="JALJOR010000003">
    <property type="protein sequence ID" value="KAK9819766.1"/>
    <property type="molecule type" value="Genomic_DNA"/>
</dbReference>
<accession>A0AAW1QEB6</accession>
<dbReference type="AlphaFoldDB" id="A0AAW1QEB6"/>
<organism evidence="2 3">
    <name type="scientific">[Myrmecia] bisecta</name>
    <dbReference type="NCBI Taxonomy" id="41462"/>
    <lineage>
        <taxon>Eukaryota</taxon>
        <taxon>Viridiplantae</taxon>
        <taxon>Chlorophyta</taxon>
        <taxon>core chlorophytes</taxon>
        <taxon>Trebouxiophyceae</taxon>
        <taxon>Trebouxiales</taxon>
        <taxon>Trebouxiaceae</taxon>
        <taxon>Myrmecia</taxon>
    </lineage>
</organism>
<reference evidence="2 3" key="1">
    <citation type="journal article" date="2024" name="Nat. Commun.">
        <title>Phylogenomics reveals the evolutionary origins of lichenization in chlorophyte algae.</title>
        <authorList>
            <person name="Puginier C."/>
            <person name="Libourel C."/>
            <person name="Otte J."/>
            <person name="Skaloud P."/>
            <person name="Haon M."/>
            <person name="Grisel S."/>
            <person name="Petersen M."/>
            <person name="Berrin J.G."/>
            <person name="Delaux P.M."/>
            <person name="Dal Grande F."/>
            <person name="Keller J."/>
        </authorList>
    </citation>
    <scope>NUCLEOTIDE SEQUENCE [LARGE SCALE GENOMIC DNA]</scope>
    <source>
        <strain evidence="2 3">SAG 2043</strain>
    </source>
</reference>
<evidence type="ECO:0000256" key="1">
    <source>
        <dbReference type="SAM" id="MobiDB-lite"/>
    </source>
</evidence>
<dbReference type="Pfam" id="PF01803">
    <property type="entry name" value="LIM_bind"/>
    <property type="match status" value="1"/>
</dbReference>
<gene>
    <name evidence="2" type="ORF">WJX72_002121</name>
</gene>
<evidence type="ECO:0000313" key="2">
    <source>
        <dbReference type="EMBL" id="KAK9819766.1"/>
    </source>
</evidence>
<dbReference type="Proteomes" id="UP001489004">
    <property type="component" value="Unassembled WGS sequence"/>
</dbReference>
<dbReference type="PANTHER" id="PTHR10378">
    <property type="entry name" value="LIM DOMAIN-BINDING PROTEIN"/>
    <property type="match status" value="1"/>
</dbReference>
<name>A0AAW1QEB6_9CHLO</name>
<keyword evidence="3" id="KW-1185">Reference proteome</keyword>
<proteinExistence type="predicted"/>
<feature type="compositionally biased region" description="Low complexity" evidence="1">
    <location>
        <begin position="303"/>
        <end position="314"/>
    </location>
</feature>
<comment type="caution">
    <text evidence="2">The sequence shown here is derived from an EMBL/GenBank/DDBJ whole genome shotgun (WGS) entry which is preliminary data.</text>
</comment>
<evidence type="ECO:0000313" key="3">
    <source>
        <dbReference type="Proteomes" id="UP001489004"/>
    </source>
</evidence>
<feature type="region of interest" description="Disordered" evidence="1">
    <location>
        <begin position="278"/>
        <end position="339"/>
    </location>
</feature>